<keyword evidence="2" id="KW-0560">Oxidoreductase</keyword>
<dbReference type="RefSeq" id="XP_056073805.1">
    <property type="nucleotide sequence ID" value="XM_056213497.1"/>
</dbReference>
<dbReference type="GO" id="GO:0016491">
    <property type="term" value="F:oxidoreductase activity"/>
    <property type="evidence" value="ECO:0007669"/>
    <property type="project" value="UniProtKB-KW"/>
</dbReference>
<organism evidence="3 4">
    <name type="scientific">Didymosphaeria variabile</name>
    <dbReference type="NCBI Taxonomy" id="1932322"/>
    <lineage>
        <taxon>Eukaryota</taxon>
        <taxon>Fungi</taxon>
        <taxon>Dikarya</taxon>
        <taxon>Ascomycota</taxon>
        <taxon>Pezizomycotina</taxon>
        <taxon>Dothideomycetes</taxon>
        <taxon>Pleosporomycetidae</taxon>
        <taxon>Pleosporales</taxon>
        <taxon>Massarineae</taxon>
        <taxon>Didymosphaeriaceae</taxon>
        <taxon>Didymosphaeria</taxon>
    </lineage>
</organism>
<evidence type="ECO:0000313" key="3">
    <source>
        <dbReference type="EMBL" id="KAJ4356679.1"/>
    </source>
</evidence>
<dbReference type="SUPFAM" id="SSF51735">
    <property type="entry name" value="NAD(P)-binding Rossmann-fold domains"/>
    <property type="match status" value="1"/>
</dbReference>
<gene>
    <name evidence="3" type="ORF">N0V89_004715</name>
</gene>
<accession>A0A9W9CCN0</accession>
<dbReference type="Proteomes" id="UP001140513">
    <property type="component" value="Unassembled WGS sequence"/>
</dbReference>
<dbReference type="AlphaFoldDB" id="A0A9W9CCN0"/>
<comment type="similarity">
    <text evidence="1">Belongs to the short-chain dehydrogenases/reductases (SDR) family.</text>
</comment>
<evidence type="ECO:0000313" key="4">
    <source>
        <dbReference type="Proteomes" id="UP001140513"/>
    </source>
</evidence>
<reference evidence="3" key="1">
    <citation type="submission" date="2022-10" db="EMBL/GenBank/DDBJ databases">
        <title>Tapping the CABI collections for fungal endophytes: first genome assemblies for Collariella, Neodidymelliopsis, Ascochyta clinopodiicola, Didymella pomorum, Didymosphaeria variabile, Neocosmospora piperis and Neocucurbitaria cava.</title>
        <authorList>
            <person name="Hill R."/>
        </authorList>
    </citation>
    <scope>NUCLEOTIDE SEQUENCE</scope>
    <source>
        <strain evidence="3">IMI 356815</strain>
    </source>
</reference>
<evidence type="ECO:0008006" key="5">
    <source>
        <dbReference type="Google" id="ProtNLM"/>
    </source>
</evidence>
<dbReference type="PANTHER" id="PTHR43669:SF15">
    <property type="entry name" value="OXIDOREDUCTASE, SHORT-CHAIN DEHYDROGENASE_REDUCTASE FAMILY (AFU_ORTHOLOGUE AFUA_1G01330)"/>
    <property type="match status" value="1"/>
</dbReference>
<dbReference type="EMBL" id="JAPEUX010000003">
    <property type="protein sequence ID" value="KAJ4356679.1"/>
    <property type="molecule type" value="Genomic_DNA"/>
</dbReference>
<evidence type="ECO:0000256" key="2">
    <source>
        <dbReference type="ARBA" id="ARBA00023002"/>
    </source>
</evidence>
<sequence>MADKLIAEGIHVTAVGRRKDRLDAFVSTHGSSKASSLVADISDISSIPAFAQNAIKQYPTIDALFLNAGMQRNYNFASPSTVKLLQFNEEITTNFTSFVALTHAFLPHLLASPNPTGLIYTGTHISLVPASTMPAYSASKAALDAFIQCIREQLRNTKVNVVHISPPLVQTELHDFEMGAEVGRKMGVPVEEFVAETWAELKEGKKDIYIGSIGASTKDQFMEIADKRAEAIDRLNQLLRKFQ</sequence>
<proteinExistence type="inferred from homology"/>
<name>A0A9W9CCN0_9PLEO</name>
<dbReference type="Pfam" id="PF00106">
    <property type="entry name" value="adh_short"/>
    <property type="match status" value="1"/>
</dbReference>
<dbReference type="GeneID" id="80908245"/>
<dbReference type="InterPro" id="IPR002347">
    <property type="entry name" value="SDR_fam"/>
</dbReference>
<dbReference type="InterPro" id="IPR036291">
    <property type="entry name" value="NAD(P)-bd_dom_sf"/>
</dbReference>
<dbReference type="Gene3D" id="3.40.50.720">
    <property type="entry name" value="NAD(P)-binding Rossmann-like Domain"/>
    <property type="match status" value="1"/>
</dbReference>
<protein>
    <recommendedName>
        <fullName evidence="5">NAD(P)-binding protein</fullName>
    </recommendedName>
</protein>
<dbReference type="PANTHER" id="PTHR43669">
    <property type="entry name" value="5-KETO-D-GLUCONATE 5-REDUCTASE"/>
    <property type="match status" value="1"/>
</dbReference>
<dbReference type="OrthoDB" id="37659at2759"/>
<evidence type="ECO:0000256" key="1">
    <source>
        <dbReference type="ARBA" id="ARBA00006484"/>
    </source>
</evidence>
<keyword evidence="4" id="KW-1185">Reference proteome</keyword>
<comment type="caution">
    <text evidence="3">The sequence shown here is derived from an EMBL/GenBank/DDBJ whole genome shotgun (WGS) entry which is preliminary data.</text>
</comment>